<dbReference type="SUPFAM" id="SSF55874">
    <property type="entry name" value="ATPase domain of HSP90 chaperone/DNA topoisomerase II/histidine kinase"/>
    <property type="match status" value="1"/>
</dbReference>
<dbReference type="InterPro" id="IPR001638">
    <property type="entry name" value="Solute-binding_3/MltF_N"/>
</dbReference>
<dbReference type="PANTHER" id="PTHR35936">
    <property type="entry name" value="MEMBRANE-BOUND LYTIC MUREIN TRANSGLYCOSYLASE F"/>
    <property type="match status" value="1"/>
</dbReference>
<evidence type="ECO:0000256" key="6">
    <source>
        <dbReference type="ARBA" id="ARBA00023012"/>
    </source>
</evidence>
<evidence type="ECO:0000313" key="10">
    <source>
        <dbReference type="EMBL" id="BEP28401.1"/>
    </source>
</evidence>
<dbReference type="InterPro" id="IPR036890">
    <property type="entry name" value="HATPase_C_sf"/>
</dbReference>
<feature type="domain" description="Histidine kinase" evidence="9">
    <location>
        <begin position="405"/>
        <end position="639"/>
    </location>
</feature>
<dbReference type="Gene3D" id="3.40.190.10">
    <property type="entry name" value="Periplasmic binding protein-like II"/>
    <property type="match status" value="2"/>
</dbReference>
<feature type="coiled-coil region" evidence="7">
    <location>
        <begin position="306"/>
        <end position="379"/>
    </location>
</feature>
<keyword evidence="8" id="KW-0812">Transmembrane</keyword>
<dbReference type="Pfam" id="PF02518">
    <property type="entry name" value="HATPase_c"/>
    <property type="match status" value="1"/>
</dbReference>
<sequence length="639" mass="73823">MNRKFKIITIFSLLTILFLALLIMSSYAKEISHNNIFTLEEITWLNEHPLIKVAPEHDYAPIEYYKKNEFVGLSRDYLDWISKAYNINFEYVYYNTWTDILNVLKNNEVDLQSAIVKTTDRDKYLSFTEPYANVPSVVLVRKNFDKNLNIDTLFDYKVGLIKDYAVEEYIKATYKPNKLYEYTDIKDSLTDLSLGKIDALVLDLGQASYYIQDMAISNVIITNEVKINFDYKLRFATPKNNKILVSILNKALKTMPNSKKQELLNKWISLGNYSWLSSNLKKILTYLFFIVIVSFSTISIWTVLLKKKVNEKTNELNAELKNSKRISEDLSNLTNHLEELVKERSKSLTVANNKLSISLKELKKKETELVNKNKLLNEQIAVIEETQMQLVESEKLNALSRLVIGVAHELNTPLGNSITTISYLNFIIKKLHDFNHMSRSETDIFEVNEYLESANISTEKALTYLNKAAKIINDFRSIANYNYESSNENIIIDESINNIISMLKHHKNFTNYTFNLNLEANIKLNISQNVLFQILSAIIENAYYHAYNESKSGIIDVILTMNEVSKEVKLVIKDYGNGMPKEIENKIFEPFYTSQRGNRYMGMGLYSVYNIVTGVLHGKILVDSKINEGTTFKIIFNAE</sequence>
<dbReference type="PANTHER" id="PTHR35936:SF19">
    <property type="entry name" value="AMINO-ACID-BINDING PROTEIN YXEM-RELATED"/>
    <property type="match status" value="1"/>
</dbReference>
<dbReference type="SMART" id="SM00387">
    <property type="entry name" value="HATPase_c"/>
    <property type="match status" value="1"/>
</dbReference>
<organism evidence="10 11">
    <name type="scientific">Helicovermis profundi</name>
    <dbReference type="NCBI Taxonomy" id="3065157"/>
    <lineage>
        <taxon>Bacteria</taxon>
        <taxon>Bacillati</taxon>
        <taxon>Bacillota</taxon>
        <taxon>Clostridia</taxon>
        <taxon>Helicovermis</taxon>
    </lineage>
</organism>
<gene>
    <name evidence="10" type="ORF">HLPR_07320</name>
</gene>
<dbReference type="Gene3D" id="1.10.287.130">
    <property type="match status" value="1"/>
</dbReference>
<protein>
    <recommendedName>
        <fullName evidence="2">histidine kinase</fullName>
        <ecNumber evidence="2">2.7.13.3</ecNumber>
    </recommendedName>
</protein>
<evidence type="ECO:0000256" key="7">
    <source>
        <dbReference type="SAM" id="Coils"/>
    </source>
</evidence>
<evidence type="ECO:0000256" key="3">
    <source>
        <dbReference type="ARBA" id="ARBA00022553"/>
    </source>
</evidence>
<dbReference type="AlphaFoldDB" id="A0AAU9EMC1"/>
<keyword evidence="6" id="KW-0902">Two-component regulatory system</keyword>
<keyword evidence="11" id="KW-1185">Reference proteome</keyword>
<evidence type="ECO:0000259" key="9">
    <source>
        <dbReference type="PROSITE" id="PS50109"/>
    </source>
</evidence>
<keyword evidence="5" id="KW-0418">Kinase</keyword>
<dbReference type="Proteomes" id="UP001321786">
    <property type="component" value="Chromosome"/>
</dbReference>
<dbReference type="Gene3D" id="3.30.565.10">
    <property type="entry name" value="Histidine kinase-like ATPase, C-terminal domain"/>
    <property type="match status" value="1"/>
</dbReference>
<proteinExistence type="predicted"/>
<dbReference type="RefSeq" id="WP_338536722.1">
    <property type="nucleotide sequence ID" value="NZ_AP028654.1"/>
</dbReference>
<evidence type="ECO:0000313" key="11">
    <source>
        <dbReference type="Proteomes" id="UP001321786"/>
    </source>
</evidence>
<dbReference type="SMART" id="SM00062">
    <property type="entry name" value="PBPb"/>
    <property type="match status" value="1"/>
</dbReference>
<dbReference type="CDD" id="cd01007">
    <property type="entry name" value="PBP2_BvgS_HisK_like"/>
    <property type="match status" value="1"/>
</dbReference>
<keyword evidence="4" id="KW-0732">Signal</keyword>
<dbReference type="InterPro" id="IPR004358">
    <property type="entry name" value="Sig_transdc_His_kin-like_C"/>
</dbReference>
<dbReference type="SUPFAM" id="SSF53850">
    <property type="entry name" value="Periplasmic binding protein-like II"/>
    <property type="match status" value="1"/>
</dbReference>
<keyword evidence="3" id="KW-0597">Phosphoprotein</keyword>
<keyword evidence="8" id="KW-0472">Membrane</keyword>
<dbReference type="GO" id="GO:0000155">
    <property type="term" value="F:phosphorelay sensor kinase activity"/>
    <property type="evidence" value="ECO:0007669"/>
    <property type="project" value="InterPro"/>
</dbReference>
<dbReference type="PROSITE" id="PS50109">
    <property type="entry name" value="HIS_KIN"/>
    <property type="match status" value="1"/>
</dbReference>
<dbReference type="KEGG" id="hprf:HLPR_07320"/>
<evidence type="ECO:0000256" key="2">
    <source>
        <dbReference type="ARBA" id="ARBA00012438"/>
    </source>
</evidence>
<reference evidence="10 11" key="1">
    <citation type="submission" date="2023-08" db="EMBL/GenBank/DDBJ databases">
        <title>Helicovermis profunda gen. nov., sp. nov., a novel mesophilic, fermentative bacterium within the Bacillota from a deep-sea hydrothermal vent chimney.</title>
        <authorList>
            <person name="Miyazaki U."/>
            <person name="Mizutani D."/>
            <person name="Hashimoto Y."/>
            <person name="Tame A."/>
            <person name="Sawayama S."/>
            <person name="Miyazaki J."/>
            <person name="Takai K."/>
            <person name="Nakagawa S."/>
        </authorList>
    </citation>
    <scope>NUCLEOTIDE SEQUENCE [LARGE SCALE GENOMIC DNA]</scope>
    <source>
        <strain evidence="10 11">S502</strain>
    </source>
</reference>
<feature type="transmembrane region" description="Helical" evidence="8">
    <location>
        <begin position="283"/>
        <end position="304"/>
    </location>
</feature>
<dbReference type="InterPro" id="IPR005467">
    <property type="entry name" value="His_kinase_dom"/>
</dbReference>
<accession>A0AAU9EMC1</accession>
<name>A0AAU9EMC1_9FIRM</name>
<dbReference type="InterPro" id="IPR003594">
    <property type="entry name" value="HATPase_dom"/>
</dbReference>
<evidence type="ECO:0000256" key="8">
    <source>
        <dbReference type="SAM" id="Phobius"/>
    </source>
</evidence>
<evidence type="ECO:0000256" key="4">
    <source>
        <dbReference type="ARBA" id="ARBA00022729"/>
    </source>
</evidence>
<dbReference type="Pfam" id="PF00497">
    <property type="entry name" value="SBP_bac_3"/>
    <property type="match status" value="1"/>
</dbReference>
<dbReference type="CDD" id="cd00075">
    <property type="entry name" value="HATPase"/>
    <property type="match status" value="1"/>
</dbReference>
<evidence type="ECO:0000256" key="1">
    <source>
        <dbReference type="ARBA" id="ARBA00000085"/>
    </source>
</evidence>
<dbReference type="CDD" id="cd00082">
    <property type="entry name" value="HisKA"/>
    <property type="match status" value="1"/>
</dbReference>
<keyword evidence="7" id="KW-0175">Coiled coil</keyword>
<dbReference type="EMBL" id="AP028654">
    <property type="protein sequence ID" value="BEP28401.1"/>
    <property type="molecule type" value="Genomic_DNA"/>
</dbReference>
<keyword evidence="5" id="KW-0808">Transferase</keyword>
<dbReference type="PRINTS" id="PR00344">
    <property type="entry name" value="BCTRLSENSOR"/>
</dbReference>
<comment type="catalytic activity">
    <reaction evidence="1">
        <text>ATP + protein L-histidine = ADP + protein N-phospho-L-histidine.</text>
        <dbReference type="EC" id="2.7.13.3"/>
    </reaction>
</comment>
<keyword evidence="8" id="KW-1133">Transmembrane helix</keyword>
<dbReference type="InterPro" id="IPR003661">
    <property type="entry name" value="HisK_dim/P_dom"/>
</dbReference>
<dbReference type="EC" id="2.7.13.3" evidence="2"/>
<evidence type="ECO:0000256" key="5">
    <source>
        <dbReference type="ARBA" id="ARBA00022777"/>
    </source>
</evidence>